<protein>
    <submittedName>
        <fullName evidence="2">Uncharacterized protein</fullName>
    </submittedName>
</protein>
<reference evidence="2 3" key="1">
    <citation type="submission" date="2019-07" db="EMBL/GenBank/DDBJ databases">
        <title>Whole genome shotgun sequence of Brevifollis gellanilyticus NBRC 108608.</title>
        <authorList>
            <person name="Hosoyama A."/>
            <person name="Uohara A."/>
            <person name="Ohji S."/>
            <person name="Ichikawa N."/>
        </authorList>
    </citation>
    <scope>NUCLEOTIDE SEQUENCE [LARGE SCALE GENOMIC DNA]</scope>
    <source>
        <strain evidence="2 3">NBRC 108608</strain>
    </source>
</reference>
<dbReference type="PANTHER" id="PTHR23082">
    <property type="entry name" value="TRANSCRIPTION INITIATION FACTOR IIIC TFIIIC , POLYPEPTIDE 3-RELATED"/>
    <property type="match status" value="1"/>
</dbReference>
<comment type="caution">
    <text evidence="2">The sequence shown here is derived from an EMBL/GenBank/DDBJ whole genome shotgun (WGS) entry which is preliminary data.</text>
</comment>
<dbReference type="SMART" id="SM00028">
    <property type="entry name" value="TPR"/>
    <property type="match status" value="2"/>
</dbReference>
<dbReference type="RefSeq" id="WP_146850272.1">
    <property type="nucleotide sequence ID" value="NZ_BKAG01000011.1"/>
</dbReference>
<dbReference type="Gene3D" id="1.25.40.10">
    <property type="entry name" value="Tetratricopeptide repeat domain"/>
    <property type="match status" value="1"/>
</dbReference>
<gene>
    <name evidence="2" type="ORF">BGE01nite_19740</name>
</gene>
<dbReference type="InterPro" id="IPR011990">
    <property type="entry name" value="TPR-like_helical_dom_sf"/>
</dbReference>
<dbReference type="GO" id="GO:0000127">
    <property type="term" value="C:transcription factor TFIIIC complex"/>
    <property type="evidence" value="ECO:0007669"/>
    <property type="project" value="TreeGrafter"/>
</dbReference>
<keyword evidence="1" id="KW-0802">TPR repeat</keyword>
<accession>A0A512M7I8</accession>
<evidence type="ECO:0000256" key="1">
    <source>
        <dbReference type="PROSITE-ProRule" id="PRU00339"/>
    </source>
</evidence>
<keyword evidence="3" id="KW-1185">Reference proteome</keyword>
<evidence type="ECO:0000313" key="3">
    <source>
        <dbReference type="Proteomes" id="UP000321577"/>
    </source>
</evidence>
<dbReference type="InterPro" id="IPR019734">
    <property type="entry name" value="TPR_rpt"/>
</dbReference>
<dbReference type="PANTHER" id="PTHR23082:SF0">
    <property type="entry name" value="GENERAL TRANSCRIPTION FACTOR 3C POLYPEPTIDE 3"/>
    <property type="match status" value="1"/>
</dbReference>
<dbReference type="AlphaFoldDB" id="A0A512M7I8"/>
<name>A0A512M7I8_9BACT</name>
<dbReference type="SUPFAM" id="SSF48452">
    <property type="entry name" value="TPR-like"/>
    <property type="match status" value="1"/>
</dbReference>
<dbReference type="OrthoDB" id="193791at2"/>
<evidence type="ECO:0000313" key="2">
    <source>
        <dbReference type="EMBL" id="GEP42683.1"/>
    </source>
</evidence>
<dbReference type="EMBL" id="BKAG01000011">
    <property type="protein sequence ID" value="GEP42683.1"/>
    <property type="molecule type" value="Genomic_DNA"/>
</dbReference>
<proteinExistence type="predicted"/>
<feature type="repeat" description="TPR" evidence="1">
    <location>
        <begin position="8"/>
        <end position="41"/>
    </location>
</feature>
<dbReference type="GO" id="GO:0006383">
    <property type="term" value="P:transcription by RNA polymerase III"/>
    <property type="evidence" value="ECO:0007669"/>
    <property type="project" value="InterPro"/>
</dbReference>
<dbReference type="PROSITE" id="PS50005">
    <property type="entry name" value="TPR"/>
    <property type="match status" value="1"/>
</dbReference>
<organism evidence="2 3">
    <name type="scientific">Brevifollis gellanilyticus</name>
    <dbReference type="NCBI Taxonomy" id="748831"/>
    <lineage>
        <taxon>Bacteria</taxon>
        <taxon>Pseudomonadati</taxon>
        <taxon>Verrucomicrobiota</taxon>
        <taxon>Verrucomicrobiia</taxon>
        <taxon>Verrucomicrobiales</taxon>
        <taxon>Verrucomicrobiaceae</taxon>
    </lineage>
</organism>
<sequence>MSDTPASVDDLFDEANGHLAMGELEEAVPLYRRCVEQDPQFFDGWHALGMALMKTGSIKEAIGAGLMATTLKPNDLLAWTALSQMYVADHQIAEAETAKGNARILSLGGRVVKE</sequence>
<dbReference type="Proteomes" id="UP000321577">
    <property type="component" value="Unassembled WGS sequence"/>
</dbReference>
<dbReference type="Pfam" id="PF13428">
    <property type="entry name" value="TPR_14"/>
    <property type="match status" value="1"/>
</dbReference>
<dbReference type="InterPro" id="IPR039340">
    <property type="entry name" value="Tfc4/TFIIIC-102/Sfc4"/>
</dbReference>